<dbReference type="EMBL" id="JANRMS010001603">
    <property type="protein sequence ID" value="KAJ3527165.1"/>
    <property type="molecule type" value="Genomic_DNA"/>
</dbReference>
<evidence type="ECO:0000313" key="2">
    <source>
        <dbReference type="Proteomes" id="UP001148629"/>
    </source>
</evidence>
<name>A0ACC1RWH3_9HYPO</name>
<comment type="caution">
    <text evidence="1">The sequence shown here is derived from an EMBL/GenBank/DDBJ whole genome shotgun (WGS) entry which is preliminary data.</text>
</comment>
<dbReference type="Proteomes" id="UP001148629">
    <property type="component" value="Unassembled WGS sequence"/>
</dbReference>
<reference evidence="1" key="1">
    <citation type="submission" date="2022-08" db="EMBL/GenBank/DDBJ databases">
        <title>Genome Sequence of Fusarium decemcellulare.</title>
        <authorList>
            <person name="Buettner E."/>
        </authorList>
    </citation>
    <scope>NUCLEOTIDE SEQUENCE</scope>
    <source>
        <strain evidence="1">Babe19</strain>
    </source>
</reference>
<organism evidence="1 2">
    <name type="scientific">Fusarium decemcellulare</name>
    <dbReference type="NCBI Taxonomy" id="57161"/>
    <lineage>
        <taxon>Eukaryota</taxon>
        <taxon>Fungi</taxon>
        <taxon>Dikarya</taxon>
        <taxon>Ascomycota</taxon>
        <taxon>Pezizomycotina</taxon>
        <taxon>Sordariomycetes</taxon>
        <taxon>Hypocreomycetidae</taxon>
        <taxon>Hypocreales</taxon>
        <taxon>Nectriaceae</taxon>
        <taxon>Fusarium</taxon>
        <taxon>Fusarium decemcellulare species complex</taxon>
    </lineage>
</organism>
<sequence length="98" mass="11418">MEDPKEKRSKWKKVFGSKDKDKDKPKSPEIPDLSAGNEGDSTDPGTNFLDQSDHQKGDAHKPQYGTDDNDYHNHHYHHDDCHQRQWDDFNHRRASGAY</sequence>
<gene>
    <name evidence="1" type="ORF">NM208_g10841</name>
</gene>
<keyword evidence="2" id="KW-1185">Reference proteome</keyword>
<protein>
    <submittedName>
        <fullName evidence="1">Uncharacterized protein</fullName>
    </submittedName>
</protein>
<evidence type="ECO:0000313" key="1">
    <source>
        <dbReference type="EMBL" id="KAJ3527165.1"/>
    </source>
</evidence>
<proteinExistence type="predicted"/>
<accession>A0ACC1RWH3</accession>